<organism evidence="4">
    <name type="scientific">marine sediment metagenome</name>
    <dbReference type="NCBI Taxonomy" id="412755"/>
    <lineage>
        <taxon>unclassified sequences</taxon>
        <taxon>metagenomes</taxon>
        <taxon>ecological metagenomes</taxon>
    </lineage>
</organism>
<dbReference type="GO" id="GO:0003676">
    <property type="term" value="F:nucleic acid binding"/>
    <property type="evidence" value="ECO:0007669"/>
    <property type="project" value="InterPro"/>
</dbReference>
<gene>
    <name evidence="4" type="ORF">S01H4_29771</name>
</gene>
<keyword evidence="3" id="KW-0949">S-adenosyl-L-methionine</keyword>
<dbReference type="InterPro" id="IPR007757">
    <property type="entry name" value="MT-A70-like"/>
</dbReference>
<keyword evidence="2" id="KW-0808">Transferase</keyword>
<evidence type="ECO:0000256" key="2">
    <source>
        <dbReference type="ARBA" id="ARBA00022679"/>
    </source>
</evidence>
<dbReference type="PANTHER" id="PTHR12829:SF7">
    <property type="entry name" value="N6-ADENOSINE-METHYLTRANSFERASE CATALYTIC SUBUNIT"/>
    <property type="match status" value="1"/>
</dbReference>
<proteinExistence type="predicted"/>
<reference evidence="4" key="1">
    <citation type="journal article" date="2014" name="Front. Microbiol.">
        <title>High frequency of phylogenetically diverse reductive dehalogenase-homologous genes in deep subseafloor sedimentary metagenomes.</title>
        <authorList>
            <person name="Kawai M."/>
            <person name="Futagami T."/>
            <person name="Toyoda A."/>
            <person name="Takaki Y."/>
            <person name="Nishi S."/>
            <person name="Hori S."/>
            <person name="Arai W."/>
            <person name="Tsubouchi T."/>
            <person name="Morono Y."/>
            <person name="Uchiyama I."/>
            <person name="Ito T."/>
            <person name="Fujiyama A."/>
            <person name="Inagaki F."/>
            <person name="Takami H."/>
        </authorList>
    </citation>
    <scope>NUCLEOTIDE SEQUENCE</scope>
    <source>
        <strain evidence="4">Expedition CK06-06</strain>
    </source>
</reference>
<dbReference type="AlphaFoldDB" id="X1AK92"/>
<dbReference type="GO" id="GO:0001734">
    <property type="term" value="F:mRNA m(6)A methyltransferase activity"/>
    <property type="evidence" value="ECO:0007669"/>
    <property type="project" value="UniProtKB-ARBA"/>
</dbReference>
<evidence type="ECO:0000313" key="4">
    <source>
        <dbReference type="EMBL" id="GAG82869.1"/>
    </source>
</evidence>
<evidence type="ECO:0000256" key="1">
    <source>
        <dbReference type="ARBA" id="ARBA00022603"/>
    </source>
</evidence>
<comment type="caution">
    <text evidence="4">The sequence shown here is derived from an EMBL/GenBank/DDBJ whole genome shotgun (WGS) entry which is preliminary data.</text>
</comment>
<protein>
    <recommendedName>
        <fullName evidence="5">DNA methylase N-4/N-6 domain-containing protein</fullName>
    </recommendedName>
</protein>
<name>X1AK92_9ZZZZ</name>
<dbReference type="EMBL" id="BART01015314">
    <property type="protein sequence ID" value="GAG82869.1"/>
    <property type="molecule type" value="Genomic_DNA"/>
</dbReference>
<evidence type="ECO:0000256" key="3">
    <source>
        <dbReference type="ARBA" id="ARBA00022691"/>
    </source>
</evidence>
<dbReference type="InterPro" id="IPR029063">
    <property type="entry name" value="SAM-dependent_MTases_sf"/>
</dbReference>
<evidence type="ECO:0008006" key="5">
    <source>
        <dbReference type="Google" id="ProtNLM"/>
    </source>
</evidence>
<dbReference type="Pfam" id="PF05063">
    <property type="entry name" value="MT-A70"/>
    <property type="match status" value="1"/>
</dbReference>
<dbReference type="PANTHER" id="PTHR12829">
    <property type="entry name" value="N6-ADENOSINE-METHYLTRANSFERASE"/>
    <property type="match status" value="1"/>
</dbReference>
<dbReference type="InterPro" id="IPR002052">
    <property type="entry name" value="DNA_methylase_N6_adenine_CS"/>
</dbReference>
<sequence>MRIYLVANMIPFPNKKYQIIYVDPPWPPDIHINSSVGGKKITDHYPLMAMEDIKNLPVELIADNNSLLFLWVRHGSLNDAIETIQCWGFEYITVAFEWLKLHKLSEIPTEFMGGWFVGGAIELCLLGKRGNPKRIAANIHRLIMSKRREHSRKPNETRKES</sequence>
<dbReference type="SUPFAM" id="SSF53335">
    <property type="entry name" value="S-adenosyl-L-methionine-dependent methyltransferases"/>
    <property type="match status" value="1"/>
</dbReference>
<dbReference type="GO" id="GO:0032259">
    <property type="term" value="P:methylation"/>
    <property type="evidence" value="ECO:0007669"/>
    <property type="project" value="UniProtKB-KW"/>
</dbReference>
<dbReference type="PROSITE" id="PS00092">
    <property type="entry name" value="N6_MTASE"/>
    <property type="match status" value="1"/>
</dbReference>
<accession>X1AK92</accession>
<keyword evidence="1" id="KW-0489">Methyltransferase</keyword>
<dbReference type="PROSITE" id="PS51143">
    <property type="entry name" value="MT_A70"/>
    <property type="match status" value="1"/>
</dbReference>